<dbReference type="GO" id="GO:0009736">
    <property type="term" value="P:cytokinin-activated signaling pathway"/>
    <property type="evidence" value="ECO:0007669"/>
    <property type="project" value="TreeGrafter"/>
</dbReference>
<feature type="region of interest" description="Disordered" evidence="2">
    <location>
        <begin position="189"/>
        <end position="208"/>
    </location>
</feature>
<evidence type="ECO:0000313" key="4">
    <source>
        <dbReference type="EMBL" id="KAJ4771132.1"/>
    </source>
</evidence>
<dbReference type="AlphaFoldDB" id="A0AAV8DX77"/>
<sequence>MQPFPHITLCINISPHHSPTSVPIIRFSIPNPTTVERTNTSREEINSMAEIQCEPKVAPSAANQPLKLFGFDVSDNHSTNNPSPLPPPASQDVRKYECQYCCREFANSQALGGHQNAHKRERQQLKRMQLSSRRTSNSTLHQLVSPCAFVPQTRLLQVGPAFTTYPPPPVPWGYFTERTMSPTFHVSPGREAGRLTDGPQMSRAEEAGSGLDLCLSLAPAGL</sequence>
<dbReference type="EMBL" id="JAMFTS010000003">
    <property type="protein sequence ID" value="KAJ4771132.1"/>
    <property type="molecule type" value="Genomic_DNA"/>
</dbReference>
<dbReference type="Proteomes" id="UP001140206">
    <property type="component" value="Chromosome 1"/>
</dbReference>
<dbReference type="PANTHER" id="PTHR46353">
    <property type="entry name" value="ZINC FINGER PROTEIN 5"/>
    <property type="match status" value="1"/>
</dbReference>
<protein>
    <submittedName>
        <fullName evidence="4">Zinc finger family protein</fullName>
    </submittedName>
</protein>
<dbReference type="Gene3D" id="3.30.160.60">
    <property type="entry name" value="Classic Zinc Finger"/>
    <property type="match status" value="1"/>
</dbReference>
<keyword evidence="7" id="KW-1185">Reference proteome</keyword>
<evidence type="ECO:0000256" key="2">
    <source>
        <dbReference type="SAM" id="MobiDB-lite"/>
    </source>
</evidence>
<dbReference type="GO" id="GO:0005634">
    <property type="term" value="C:nucleus"/>
    <property type="evidence" value="ECO:0007669"/>
    <property type="project" value="TreeGrafter"/>
</dbReference>
<dbReference type="GO" id="GO:0010090">
    <property type="term" value="P:trichome morphogenesis"/>
    <property type="evidence" value="ECO:0007669"/>
    <property type="project" value="InterPro"/>
</dbReference>
<keyword evidence="1" id="KW-0863">Zinc-finger</keyword>
<dbReference type="GO" id="GO:0009740">
    <property type="term" value="P:gibberellic acid mediated signaling pathway"/>
    <property type="evidence" value="ECO:0007669"/>
    <property type="project" value="TreeGrafter"/>
</dbReference>
<dbReference type="GO" id="GO:0003700">
    <property type="term" value="F:DNA-binding transcription factor activity"/>
    <property type="evidence" value="ECO:0007669"/>
    <property type="project" value="TreeGrafter"/>
</dbReference>
<dbReference type="PROSITE" id="PS50157">
    <property type="entry name" value="ZINC_FINGER_C2H2_2"/>
    <property type="match status" value="1"/>
</dbReference>
<keyword evidence="1" id="KW-0862">Zinc</keyword>
<dbReference type="Proteomes" id="UP001140206">
    <property type="component" value="Chromosome 2"/>
</dbReference>
<organism evidence="4 7">
    <name type="scientific">Rhynchospora pubera</name>
    <dbReference type="NCBI Taxonomy" id="906938"/>
    <lineage>
        <taxon>Eukaryota</taxon>
        <taxon>Viridiplantae</taxon>
        <taxon>Streptophyta</taxon>
        <taxon>Embryophyta</taxon>
        <taxon>Tracheophyta</taxon>
        <taxon>Spermatophyta</taxon>
        <taxon>Magnoliopsida</taxon>
        <taxon>Liliopsida</taxon>
        <taxon>Poales</taxon>
        <taxon>Cyperaceae</taxon>
        <taxon>Cyperoideae</taxon>
        <taxon>Rhynchosporeae</taxon>
        <taxon>Rhynchospora</taxon>
    </lineage>
</organism>
<feature type="domain" description="C2H2-type" evidence="3">
    <location>
        <begin position="96"/>
        <end position="123"/>
    </location>
</feature>
<dbReference type="PANTHER" id="PTHR46353:SF23">
    <property type="entry name" value="C2H2 ZINC FINGER-CONTAINING PROTEIN-RELATED"/>
    <property type="match status" value="1"/>
</dbReference>
<dbReference type="EMBL" id="JAMFTS010000001">
    <property type="protein sequence ID" value="KAJ4806512.1"/>
    <property type="molecule type" value="Genomic_DNA"/>
</dbReference>
<comment type="caution">
    <text evidence="4">The sequence shown here is derived from an EMBL/GenBank/DDBJ whole genome shotgun (WGS) entry which is preliminary data.</text>
</comment>
<dbReference type="Proteomes" id="UP001140206">
    <property type="component" value="Chromosome 3"/>
</dbReference>
<dbReference type="InterPro" id="IPR044299">
    <property type="entry name" value="GIS3/ZFP5/ZFP6"/>
</dbReference>
<dbReference type="GO" id="GO:0008270">
    <property type="term" value="F:zinc ion binding"/>
    <property type="evidence" value="ECO:0007669"/>
    <property type="project" value="UniProtKB-KW"/>
</dbReference>
<evidence type="ECO:0000313" key="5">
    <source>
        <dbReference type="EMBL" id="KAJ4787858.1"/>
    </source>
</evidence>
<proteinExistence type="predicted"/>
<dbReference type="SUPFAM" id="SSF57667">
    <property type="entry name" value="beta-beta-alpha zinc fingers"/>
    <property type="match status" value="1"/>
</dbReference>
<dbReference type="InterPro" id="IPR013087">
    <property type="entry name" value="Znf_C2H2_type"/>
</dbReference>
<evidence type="ECO:0000313" key="6">
    <source>
        <dbReference type="EMBL" id="KAJ4806512.1"/>
    </source>
</evidence>
<reference evidence="4" key="1">
    <citation type="submission" date="2022-08" db="EMBL/GenBank/DDBJ databases">
        <authorList>
            <person name="Marques A."/>
        </authorList>
    </citation>
    <scope>NUCLEOTIDE SEQUENCE</scope>
    <source>
        <strain evidence="4">RhyPub2mFocal</strain>
        <tissue evidence="4">Leaves</tissue>
    </source>
</reference>
<name>A0AAV8DX77_9POAL</name>
<evidence type="ECO:0000259" key="3">
    <source>
        <dbReference type="PROSITE" id="PS50157"/>
    </source>
</evidence>
<accession>A0AAV8DX77</accession>
<evidence type="ECO:0000256" key="1">
    <source>
        <dbReference type="PROSITE-ProRule" id="PRU00042"/>
    </source>
</evidence>
<dbReference type="InterPro" id="IPR036236">
    <property type="entry name" value="Znf_C2H2_sf"/>
</dbReference>
<evidence type="ECO:0000313" key="7">
    <source>
        <dbReference type="Proteomes" id="UP001140206"/>
    </source>
</evidence>
<dbReference type="PROSITE" id="PS00028">
    <property type="entry name" value="ZINC_FINGER_C2H2_1"/>
    <property type="match status" value="1"/>
</dbReference>
<dbReference type="EMBL" id="JAMFTS010000002">
    <property type="protein sequence ID" value="KAJ4787858.1"/>
    <property type="molecule type" value="Genomic_DNA"/>
</dbReference>
<gene>
    <name evidence="6" type="ORF">LUZ62_019078</name>
    <name evidence="5" type="ORF">LUZ62_039104</name>
    <name evidence="4" type="ORF">LUZ62_055389</name>
</gene>
<keyword evidence="1" id="KW-0479">Metal-binding</keyword>
<dbReference type="GO" id="GO:0000976">
    <property type="term" value="F:transcription cis-regulatory region binding"/>
    <property type="evidence" value="ECO:0007669"/>
    <property type="project" value="TreeGrafter"/>
</dbReference>